<proteinExistence type="predicted"/>
<organism evidence="2 3">
    <name type="scientific">Brachionus plicatilis</name>
    <name type="common">Marine rotifer</name>
    <name type="synonym">Brachionus muelleri</name>
    <dbReference type="NCBI Taxonomy" id="10195"/>
    <lineage>
        <taxon>Eukaryota</taxon>
        <taxon>Metazoa</taxon>
        <taxon>Spiralia</taxon>
        <taxon>Gnathifera</taxon>
        <taxon>Rotifera</taxon>
        <taxon>Eurotatoria</taxon>
        <taxon>Monogononta</taxon>
        <taxon>Pseudotrocha</taxon>
        <taxon>Ploima</taxon>
        <taxon>Brachionidae</taxon>
        <taxon>Brachionus</taxon>
    </lineage>
</organism>
<reference evidence="2 3" key="1">
    <citation type="journal article" date="2018" name="Sci. Rep.">
        <title>Genomic signatures of local adaptation to the degree of environmental predictability in rotifers.</title>
        <authorList>
            <person name="Franch-Gras L."/>
            <person name="Hahn C."/>
            <person name="Garcia-Roger E.M."/>
            <person name="Carmona M.J."/>
            <person name="Serra M."/>
            <person name="Gomez A."/>
        </authorList>
    </citation>
    <scope>NUCLEOTIDE SEQUENCE [LARGE SCALE GENOMIC DNA]</scope>
    <source>
        <strain evidence="2">HYR1</strain>
    </source>
</reference>
<dbReference type="Proteomes" id="UP000276133">
    <property type="component" value="Unassembled WGS sequence"/>
</dbReference>
<keyword evidence="1" id="KW-0472">Membrane</keyword>
<evidence type="ECO:0000313" key="3">
    <source>
        <dbReference type="Proteomes" id="UP000276133"/>
    </source>
</evidence>
<accession>A0A3M7S2Z7</accession>
<evidence type="ECO:0000313" key="2">
    <source>
        <dbReference type="EMBL" id="RNA30010.1"/>
    </source>
</evidence>
<gene>
    <name evidence="2" type="ORF">BpHYR1_010294</name>
</gene>
<feature type="transmembrane region" description="Helical" evidence="1">
    <location>
        <begin position="43"/>
        <end position="60"/>
    </location>
</feature>
<dbReference type="AlphaFoldDB" id="A0A3M7S2Z7"/>
<name>A0A3M7S2Z7_BRAPC</name>
<dbReference type="EMBL" id="REGN01002140">
    <property type="protein sequence ID" value="RNA30010.1"/>
    <property type="molecule type" value="Genomic_DNA"/>
</dbReference>
<comment type="caution">
    <text evidence="2">The sequence shown here is derived from an EMBL/GenBank/DDBJ whole genome shotgun (WGS) entry which is preliminary data.</text>
</comment>
<evidence type="ECO:0000256" key="1">
    <source>
        <dbReference type="SAM" id="Phobius"/>
    </source>
</evidence>
<sequence length="82" mass="10076">MIVYKKVIKKSKNFFVPNRSVSRKDINKYSVDKKNRLLVKKNFLLLRFLYYFLGSLEYYIKLYSSDLLKHFRKEDLNKDFLI</sequence>
<keyword evidence="3" id="KW-1185">Reference proteome</keyword>
<keyword evidence="1" id="KW-0812">Transmembrane</keyword>
<keyword evidence="1" id="KW-1133">Transmembrane helix</keyword>
<protein>
    <submittedName>
        <fullName evidence="2">Uncharacterized protein</fullName>
    </submittedName>
</protein>